<keyword evidence="5" id="KW-0963">Cytoplasm</keyword>
<gene>
    <name evidence="7" type="ORF">D9Q98_007263</name>
</gene>
<dbReference type="OrthoDB" id="275783at2759"/>
<dbReference type="PANTHER" id="PTHR10472">
    <property type="entry name" value="D-TYROSYL-TRNA TYR DEACYLASE"/>
    <property type="match status" value="1"/>
</dbReference>
<feature type="compositionally biased region" description="Low complexity" evidence="6">
    <location>
        <begin position="162"/>
        <end position="174"/>
    </location>
</feature>
<keyword evidence="8" id="KW-1185">Reference proteome</keyword>
<dbReference type="HAMAP" id="MF_00518">
    <property type="entry name" value="Deacylase_Dtd"/>
    <property type="match status" value="1"/>
</dbReference>
<dbReference type="Proteomes" id="UP001055712">
    <property type="component" value="Unassembled WGS sequence"/>
</dbReference>
<reference evidence="7" key="2">
    <citation type="submission" date="2020-11" db="EMBL/GenBank/DDBJ databases">
        <authorList>
            <person name="Cecchin M."/>
            <person name="Marcolungo L."/>
            <person name="Rossato M."/>
            <person name="Girolomoni L."/>
            <person name="Cosentino E."/>
            <person name="Cuine S."/>
            <person name="Li-Beisson Y."/>
            <person name="Delledonne M."/>
            <person name="Ballottari M."/>
        </authorList>
    </citation>
    <scope>NUCLEOTIDE SEQUENCE</scope>
    <source>
        <strain evidence="7">211/11P</strain>
        <tissue evidence="7">Whole cell</tissue>
    </source>
</reference>
<dbReference type="Pfam" id="PF02580">
    <property type="entry name" value="Tyr_Deacylase"/>
    <property type="match status" value="1"/>
</dbReference>
<dbReference type="GO" id="GO:0051500">
    <property type="term" value="F:D-tyrosyl-tRNA(Tyr) deacylase activity"/>
    <property type="evidence" value="ECO:0007669"/>
    <property type="project" value="TreeGrafter"/>
</dbReference>
<dbReference type="AlphaFoldDB" id="A0A9D4TKV0"/>
<evidence type="ECO:0000256" key="3">
    <source>
        <dbReference type="ARBA" id="ARBA00047676"/>
    </source>
</evidence>
<accession>A0A9D4TKV0</accession>
<dbReference type="SUPFAM" id="SSF69500">
    <property type="entry name" value="DTD-like"/>
    <property type="match status" value="1"/>
</dbReference>
<evidence type="ECO:0000256" key="2">
    <source>
        <dbReference type="ARBA" id="ARBA00013056"/>
    </source>
</evidence>
<dbReference type="InterPro" id="IPR003732">
    <property type="entry name" value="Daa-tRNA_deacyls_DTD"/>
</dbReference>
<dbReference type="NCBIfam" id="TIGR00256">
    <property type="entry name" value="D-aminoacyl-tRNA deacylase"/>
    <property type="match status" value="1"/>
</dbReference>
<dbReference type="EMBL" id="SIDB01000009">
    <property type="protein sequence ID" value="KAI3428436.1"/>
    <property type="molecule type" value="Genomic_DNA"/>
</dbReference>
<evidence type="ECO:0000313" key="8">
    <source>
        <dbReference type="Proteomes" id="UP001055712"/>
    </source>
</evidence>
<reference evidence="7" key="1">
    <citation type="journal article" date="2019" name="Plant J.">
        <title>Chlorella vulgaris genome assembly and annotation reveals the molecular basis for metabolic acclimation to high light conditions.</title>
        <authorList>
            <person name="Cecchin M."/>
            <person name="Marcolungo L."/>
            <person name="Rossato M."/>
            <person name="Girolomoni L."/>
            <person name="Cosentino E."/>
            <person name="Cuine S."/>
            <person name="Li-Beisson Y."/>
            <person name="Delledonne M."/>
            <person name="Ballottari M."/>
        </authorList>
    </citation>
    <scope>NUCLEOTIDE SEQUENCE</scope>
    <source>
        <strain evidence="7">211/11P</strain>
    </source>
</reference>
<feature type="region of interest" description="Disordered" evidence="6">
    <location>
        <begin position="148"/>
        <end position="174"/>
    </location>
</feature>
<keyword evidence="5" id="KW-0820">tRNA-binding</keyword>
<dbReference type="FunFam" id="3.50.80.10:FF:000001">
    <property type="entry name" value="D-aminoacyl-tRNA deacylase"/>
    <property type="match status" value="1"/>
</dbReference>
<dbReference type="PANTHER" id="PTHR10472:SF5">
    <property type="entry name" value="D-AMINOACYL-TRNA DEACYLASE 1"/>
    <property type="match status" value="1"/>
</dbReference>
<dbReference type="Gene3D" id="3.50.80.10">
    <property type="entry name" value="D-tyrosyl-tRNA(Tyr) deacylase"/>
    <property type="match status" value="1"/>
</dbReference>
<evidence type="ECO:0000313" key="7">
    <source>
        <dbReference type="EMBL" id="KAI3428436.1"/>
    </source>
</evidence>
<comment type="similarity">
    <text evidence="1 5">Belongs to the DTD family.</text>
</comment>
<keyword evidence="5" id="KW-0378">Hydrolase</keyword>
<dbReference type="GO" id="GO:0000049">
    <property type="term" value="F:tRNA binding"/>
    <property type="evidence" value="ECO:0007669"/>
    <property type="project" value="UniProtKB-KW"/>
</dbReference>
<dbReference type="EC" id="3.1.1.96" evidence="2 5"/>
<dbReference type="GO" id="GO:0005737">
    <property type="term" value="C:cytoplasm"/>
    <property type="evidence" value="ECO:0007669"/>
    <property type="project" value="UniProtKB-SubCell"/>
</dbReference>
<sequence length="174" mass="18825">MRAVVQRVKKASVKVDGEVVSSIGPGLLCLVGLRDTDTEKDSEYIVRKIVGLRLWASEDGSKAWNQSVVQRDYGILCVSQFTLFSRLKGAGKPDYSKAMPPQQAREAYAAFMQRLAQACRPERVFDGVFGAMMDVSLVNDGPVTILLDSQDPNNQSLGNGGQPASQSSPSSQDA</sequence>
<evidence type="ECO:0000256" key="6">
    <source>
        <dbReference type="SAM" id="MobiDB-lite"/>
    </source>
</evidence>
<comment type="caution">
    <text evidence="7">The sequence shown here is derived from an EMBL/GenBank/DDBJ whole genome shotgun (WGS) entry which is preliminary data.</text>
</comment>
<evidence type="ECO:0000256" key="4">
    <source>
        <dbReference type="ARBA" id="ARBA00048018"/>
    </source>
</evidence>
<protein>
    <recommendedName>
        <fullName evidence="2 5">D-aminoacyl-tRNA deacylase</fullName>
        <ecNumber evidence="2 5">3.1.1.96</ecNumber>
    </recommendedName>
</protein>
<organism evidence="7 8">
    <name type="scientific">Chlorella vulgaris</name>
    <name type="common">Green alga</name>
    <dbReference type="NCBI Taxonomy" id="3077"/>
    <lineage>
        <taxon>Eukaryota</taxon>
        <taxon>Viridiplantae</taxon>
        <taxon>Chlorophyta</taxon>
        <taxon>core chlorophytes</taxon>
        <taxon>Trebouxiophyceae</taxon>
        <taxon>Chlorellales</taxon>
        <taxon>Chlorellaceae</taxon>
        <taxon>Chlorella clade</taxon>
        <taxon>Chlorella</taxon>
    </lineage>
</organism>
<comment type="catalytic activity">
    <reaction evidence="4">
        <text>a D-aminoacyl-tRNA + H2O = a tRNA + a D-alpha-amino acid + H(+)</text>
        <dbReference type="Rhea" id="RHEA:13953"/>
        <dbReference type="Rhea" id="RHEA-COMP:10123"/>
        <dbReference type="Rhea" id="RHEA-COMP:10124"/>
        <dbReference type="ChEBI" id="CHEBI:15377"/>
        <dbReference type="ChEBI" id="CHEBI:15378"/>
        <dbReference type="ChEBI" id="CHEBI:59871"/>
        <dbReference type="ChEBI" id="CHEBI:78442"/>
        <dbReference type="ChEBI" id="CHEBI:79333"/>
        <dbReference type="EC" id="3.1.1.96"/>
    </reaction>
</comment>
<comment type="catalytic activity">
    <reaction evidence="3">
        <text>glycyl-tRNA(Ala) + H2O = tRNA(Ala) + glycine + H(+)</text>
        <dbReference type="Rhea" id="RHEA:53744"/>
        <dbReference type="Rhea" id="RHEA-COMP:9657"/>
        <dbReference type="Rhea" id="RHEA-COMP:13640"/>
        <dbReference type="ChEBI" id="CHEBI:15377"/>
        <dbReference type="ChEBI" id="CHEBI:15378"/>
        <dbReference type="ChEBI" id="CHEBI:57305"/>
        <dbReference type="ChEBI" id="CHEBI:78442"/>
        <dbReference type="ChEBI" id="CHEBI:78522"/>
        <dbReference type="EC" id="3.1.1.96"/>
    </reaction>
</comment>
<evidence type="ECO:0000256" key="1">
    <source>
        <dbReference type="ARBA" id="ARBA00009673"/>
    </source>
</evidence>
<evidence type="ECO:0000256" key="5">
    <source>
        <dbReference type="RuleBase" id="RU003470"/>
    </source>
</evidence>
<proteinExistence type="inferred from homology"/>
<dbReference type="InterPro" id="IPR023509">
    <property type="entry name" value="DTD-like_sf"/>
</dbReference>
<name>A0A9D4TKV0_CHLVU</name>
<keyword evidence="5" id="KW-0694">RNA-binding</keyword>
<comment type="subcellular location">
    <subcellularLocation>
        <location evidence="5">Cytoplasm</location>
    </subcellularLocation>
</comment>